<protein>
    <submittedName>
        <fullName evidence="1">Uncharacterized protein</fullName>
    </submittedName>
</protein>
<reference evidence="2" key="1">
    <citation type="submission" date="2017-11" db="EMBL/GenBank/DDBJ databases">
        <authorList>
            <person name="Kuznetsova I."/>
            <person name="Sazanova A."/>
            <person name="Chirak E."/>
            <person name="Safronova V."/>
            <person name="Willems A."/>
        </authorList>
    </citation>
    <scope>NUCLEOTIDE SEQUENCE [LARGE SCALE GENOMIC DNA]</scope>
    <source>
        <strain evidence="2">PEPV15</strain>
    </source>
</reference>
<evidence type="ECO:0000313" key="1">
    <source>
        <dbReference type="EMBL" id="PSH60522.1"/>
    </source>
</evidence>
<organism evidence="1 2">
    <name type="scientific">Phyllobacterium endophyticum</name>
    <dbReference type="NCBI Taxonomy" id="1149773"/>
    <lineage>
        <taxon>Bacteria</taxon>
        <taxon>Pseudomonadati</taxon>
        <taxon>Pseudomonadota</taxon>
        <taxon>Alphaproteobacteria</taxon>
        <taxon>Hyphomicrobiales</taxon>
        <taxon>Phyllobacteriaceae</taxon>
        <taxon>Phyllobacterium</taxon>
    </lineage>
</organism>
<dbReference type="Proteomes" id="UP000241158">
    <property type="component" value="Unassembled WGS sequence"/>
</dbReference>
<gene>
    <name evidence="1" type="ORF">CU100_07585</name>
</gene>
<evidence type="ECO:0000313" key="2">
    <source>
        <dbReference type="Proteomes" id="UP000241158"/>
    </source>
</evidence>
<sequence>MRRKYVVNPISREDADAIAKIILLHAKDFNGFLIDRQADRNAEALDTLRNLVGKLMAAQYFEVLEVVARQYPDIMDRLDDLQGE</sequence>
<dbReference type="EMBL" id="PGGN01000001">
    <property type="protein sequence ID" value="PSH60522.1"/>
    <property type="molecule type" value="Genomic_DNA"/>
</dbReference>
<dbReference type="AlphaFoldDB" id="A0A2P7B253"/>
<name>A0A2P7B253_9HYPH</name>
<accession>A0A2P7B253</accession>
<proteinExistence type="predicted"/>
<keyword evidence="2" id="KW-1185">Reference proteome</keyword>
<comment type="caution">
    <text evidence="1">The sequence shown here is derived from an EMBL/GenBank/DDBJ whole genome shotgun (WGS) entry which is preliminary data.</text>
</comment>